<organism evidence="6 7">
    <name type="scientific">Mollisia scopiformis</name>
    <name type="common">Conifer needle endophyte fungus</name>
    <name type="synonym">Phialocephala scopiformis</name>
    <dbReference type="NCBI Taxonomy" id="149040"/>
    <lineage>
        <taxon>Eukaryota</taxon>
        <taxon>Fungi</taxon>
        <taxon>Dikarya</taxon>
        <taxon>Ascomycota</taxon>
        <taxon>Pezizomycotina</taxon>
        <taxon>Leotiomycetes</taxon>
        <taxon>Helotiales</taxon>
        <taxon>Mollisiaceae</taxon>
        <taxon>Mollisia</taxon>
    </lineage>
</organism>
<keyword evidence="2" id="KW-0479">Metal-binding</keyword>
<accession>A0A194XQ83</accession>
<keyword evidence="5" id="KW-0812">Transmembrane</keyword>
<reference evidence="6 7" key="1">
    <citation type="submission" date="2015-10" db="EMBL/GenBank/DDBJ databases">
        <title>Full genome of DAOMC 229536 Phialocephala scopiformis, a fungal endophyte of spruce producing the potent anti-insectan compound rugulosin.</title>
        <authorList>
            <consortium name="DOE Joint Genome Institute"/>
            <person name="Walker A.K."/>
            <person name="Frasz S.L."/>
            <person name="Seifert K.A."/>
            <person name="Miller J.D."/>
            <person name="Mondo S.J."/>
            <person name="Labutti K."/>
            <person name="Lipzen A."/>
            <person name="Dockter R."/>
            <person name="Kennedy M."/>
            <person name="Grigoriev I.V."/>
            <person name="Spatafora J.W."/>
        </authorList>
    </citation>
    <scope>NUCLEOTIDE SEQUENCE [LARGE SCALE GENOMIC DNA]</scope>
    <source>
        <strain evidence="6 7">CBS 120377</strain>
    </source>
</reference>
<dbReference type="CDD" id="cd19165">
    <property type="entry name" value="HemeO"/>
    <property type="match status" value="1"/>
</dbReference>
<feature type="transmembrane region" description="Helical" evidence="5">
    <location>
        <begin position="450"/>
        <end position="470"/>
    </location>
</feature>
<name>A0A194XQ83_MOLSC</name>
<keyword evidence="3" id="KW-0408">Iron</keyword>
<evidence type="ECO:0000256" key="5">
    <source>
        <dbReference type="SAM" id="Phobius"/>
    </source>
</evidence>
<proteinExistence type="predicted"/>
<dbReference type="GO" id="GO:0004392">
    <property type="term" value="F:heme oxygenase (decyclizing) activity"/>
    <property type="evidence" value="ECO:0007669"/>
    <property type="project" value="InterPro"/>
</dbReference>
<keyword evidence="1" id="KW-0349">Heme</keyword>
<dbReference type="InterPro" id="IPR016084">
    <property type="entry name" value="Haem_Oase-like_multi-hlx"/>
</dbReference>
<dbReference type="Proteomes" id="UP000070700">
    <property type="component" value="Unassembled WGS sequence"/>
</dbReference>
<dbReference type="GO" id="GO:0046872">
    <property type="term" value="F:metal ion binding"/>
    <property type="evidence" value="ECO:0007669"/>
    <property type="project" value="UniProtKB-KW"/>
</dbReference>
<dbReference type="FunCoup" id="A0A194XQ83">
    <property type="interactions" value="73"/>
</dbReference>
<dbReference type="PANTHER" id="PTHR10720:SF0">
    <property type="entry name" value="HEME OXYGENASE"/>
    <property type="match status" value="1"/>
</dbReference>
<dbReference type="Gene3D" id="1.20.910.10">
    <property type="entry name" value="Heme oxygenase-like"/>
    <property type="match status" value="1"/>
</dbReference>
<feature type="compositionally biased region" description="Polar residues" evidence="4">
    <location>
        <begin position="423"/>
        <end position="433"/>
    </location>
</feature>
<dbReference type="AlphaFoldDB" id="A0A194XQ83"/>
<feature type="region of interest" description="Disordered" evidence="4">
    <location>
        <begin position="421"/>
        <end position="443"/>
    </location>
</feature>
<dbReference type="SUPFAM" id="SSF48613">
    <property type="entry name" value="Heme oxygenase-like"/>
    <property type="match status" value="1"/>
</dbReference>
<evidence type="ECO:0000313" key="7">
    <source>
        <dbReference type="Proteomes" id="UP000070700"/>
    </source>
</evidence>
<feature type="region of interest" description="Disordered" evidence="4">
    <location>
        <begin position="90"/>
        <end position="116"/>
    </location>
</feature>
<feature type="compositionally biased region" description="Polar residues" evidence="4">
    <location>
        <begin position="91"/>
        <end position="115"/>
    </location>
</feature>
<evidence type="ECO:0000256" key="4">
    <source>
        <dbReference type="SAM" id="MobiDB-lite"/>
    </source>
</evidence>
<dbReference type="InterPro" id="IPR016053">
    <property type="entry name" value="Haem_Oase-like"/>
</dbReference>
<evidence type="ECO:0000256" key="2">
    <source>
        <dbReference type="ARBA" id="ARBA00022723"/>
    </source>
</evidence>
<dbReference type="EMBL" id="KQ947407">
    <property type="protein sequence ID" value="KUJ22214.1"/>
    <property type="molecule type" value="Genomic_DNA"/>
</dbReference>
<gene>
    <name evidence="6" type="ORF">LY89DRAFT_768590</name>
</gene>
<dbReference type="InterPro" id="IPR002051">
    <property type="entry name" value="Haem_Oase"/>
</dbReference>
<evidence type="ECO:0000313" key="6">
    <source>
        <dbReference type="EMBL" id="KUJ22214.1"/>
    </source>
</evidence>
<keyword evidence="5" id="KW-0472">Membrane</keyword>
<dbReference type="GO" id="GO:0006788">
    <property type="term" value="P:heme oxidation"/>
    <property type="evidence" value="ECO:0007669"/>
    <property type="project" value="InterPro"/>
</dbReference>
<keyword evidence="5" id="KW-1133">Transmembrane helix</keyword>
<dbReference type="Pfam" id="PF01126">
    <property type="entry name" value="Heme_oxygenase"/>
    <property type="match status" value="1"/>
</dbReference>
<dbReference type="RefSeq" id="XP_018076569.1">
    <property type="nucleotide sequence ID" value="XM_018221794.1"/>
</dbReference>
<dbReference type="KEGG" id="psco:LY89DRAFT_768590"/>
<sequence length="472" mass="53176">MPSIFINPTPLLSKVEGPHSLSERVNIATRSLHTQLNRLILLRLPLALPPRTTNPSKYVSGLLFIAPIYITFESIWQSVLDSPCEEEEAKQSLNGISDARSPTSEQGTNPATSSPYILPRKTCSRLYCLLSDLQLPGLPRAETLRTDIRVLTGTPRYKVQEQLSAVSQHGRLAEFLSHTKNSVDANPHVLLAYAWVLYMALFSGGRHLRAELKKAGGIGLDFWNRELSPVRPYSITQERSRRHESKSTTCDSERIPRLPRSRSRSESAASTMVPGMQFFNFPGSEDGEDIKREFKARYAEAESHLTEAEKEDIVSEAQYIFKFMLDLIADLDLIMQTREEELETERLLDNSRPLVASRDSVAVTHERLSRRRTSDTKIMELPRKASYLDVFVNQPIAKLTQFRGAVATWDLVMKPLGRRFSTDGPSPQVSFSSESEKDGQTSPSFTTEHYLVMLVVMVSVSTVLLAYYYASS</sequence>
<evidence type="ECO:0000256" key="1">
    <source>
        <dbReference type="ARBA" id="ARBA00022617"/>
    </source>
</evidence>
<feature type="region of interest" description="Disordered" evidence="4">
    <location>
        <begin position="234"/>
        <end position="270"/>
    </location>
</feature>
<keyword evidence="7" id="KW-1185">Reference proteome</keyword>
<dbReference type="GeneID" id="28831520"/>
<evidence type="ECO:0000256" key="3">
    <source>
        <dbReference type="ARBA" id="ARBA00023004"/>
    </source>
</evidence>
<dbReference type="InParanoid" id="A0A194XQ83"/>
<dbReference type="STRING" id="149040.A0A194XQ83"/>
<dbReference type="PANTHER" id="PTHR10720">
    <property type="entry name" value="HEME OXYGENASE"/>
    <property type="match status" value="1"/>
</dbReference>
<protein>
    <submittedName>
        <fullName evidence="6">Heme oxygenase-like protein</fullName>
    </submittedName>
</protein>
<dbReference type="OrthoDB" id="652091at2759"/>